<dbReference type="AlphaFoldDB" id="A0A6S6U5T3"/>
<dbReference type="Pfam" id="PF08012">
    <property type="entry name" value="DUF1702"/>
    <property type="match status" value="1"/>
</dbReference>
<sequence>MKSEYKIADKMAVLQDLFKSTKAFAEAQPEPSSIMAFIHKQTEEEFISIAYEAAAMVLALQDLEKGTDLDSWQYFLDNYAKEHAVQVYIGLGWACGQERLDPMQWIETLNPLFAWRIWDGYGYYDGFFRKRKVLQGVFPEKISKKGLPVYWQGVGRSFWYTCKGNKTKLQKVSTQIPSNYQADFWRGIGLANTYVGGQSRKECQEIWQMAGPYQAQLRAGALLAIKSRSDAKTIVAYTEMIAEEWCKLPVLKIIDLLKNKVLDSTVADIVIYHTWIEKLDEGFDN</sequence>
<organism evidence="1">
    <name type="scientific">uncultured Aureispira sp</name>
    <dbReference type="NCBI Taxonomy" id="1331704"/>
    <lineage>
        <taxon>Bacteria</taxon>
        <taxon>Pseudomonadati</taxon>
        <taxon>Bacteroidota</taxon>
        <taxon>Saprospiria</taxon>
        <taxon>Saprospirales</taxon>
        <taxon>Saprospiraceae</taxon>
        <taxon>Aureispira</taxon>
        <taxon>environmental samples</taxon>
    </lineage>
</organism>
<name>A0A6S6U5T3_9BACT</name>
<dbReference type="InterPro" id="IPR012964">
    <property type="entry name" value="DUF1702"/>
</dbReference>
<proteinExistence type="predicted"/>
<protein>
    <submittedName>
        <fullName evidence="1">Uncharacterized protein</fullName>
    </submittedName>
</protein>
<reference evidence="1" key="1">
    <citation type="submission" date="2020-01" db="EMBL/GenBank/DDBJ databases">
        <authorList>
            <person name="Meier V. D."/>
            <person name="Meier V D."/>
        </authorList>
    </citation>
    <scope>NUCLEOTIDE SEQUENCE</scope>
    <source>
        <strain evidence="1">HLG_WM_MAG_10</strain>
    </source>
</reference>
<dbReference type="EMBL" id="CACVAQ010000366">
    <property type="protein sequence ID" value="CAA6825637.1"/>
    <property type="molecule type" value="Genomic_DNA"/>
</dbReference>
<gene>
    <name evidence="1" type="ORF">HELGO_WM20363</name>
</gene>
<accession>A0A6S6U5T3</accession>
<evidence type="ECO:0000313" key="1">
    <source>
        <dbReference type="EMBL" id="CAA6825637.1"/>
    </source>
</evidence>